<evidence type="ECO:0000259" key="12">
    <source>
        <dbReference type="Pfam" id="PF01729"/>
    </source>
</evidence>
<dbReference type="Pfam" id="PF01729">
    <property type="entry name" value="QRPTase_C"/>
    <property type="match status" value="1"/>
</dbReference>
<sequence length="295" mass="31839">MQDKRKIYDNLRQSGLEPELVQALVDLAISEDLMGGVDVTSLATIPETQISQLDLVTRSAGVIAGIDIASLVFLSISDKKIEVEKCVNDGSTVDAKTCVLSVKGETVDLLTAERTALNFLGHLSGIATITNKWVKEIFGTEAKIRDTRKTTPGLRLLEKYAVRAGGGTNHRMSLNDQALIKDNHIVSSGSIKKAIEKVQDKFPELAFEVEVDNLDQLAEALSANAELVLLDNFSIEDLRKAVTLVNKKAKLEASGGITFENARKIAETGVDYLAVGALTHSAPVLDIGGDLRTVR</sequence>
<feature type="domain" description="Quinolinate phosphoribosyl transferase C-terminal" evidence="12">
    <location>
        <begin position="126"/>
        <end position="287"/>
    </location>
</feature>
<dbReference type="FunFam" id="3.90.1170.20:FF:000001">
    <property type="entry name" value="Nicotinate-nucleotide diphosphorylase (Carboxylating)"/>
    <property type="match status" value="1"/>
</dbReference>
<keyword evidence="7" id="KW-0328">Glycosyltransferase</keyword>
<evidence type="ECO:0000256" key="3">
    <source>
        <dbReference type="ARBA" id="ARBA00009400"/>
    </source>
</evidence>
<reference evidence="14" key="1">
    <citation type="submission" date="2020-05" db="EMBL/GenBank/DDBJ databases">
        <authorList>
            <person name="Chiriac C."/>
            <person name="Salcher M."/>
            <person name="Ghai R."/>
            <person name="Kavagutti S V."/>
        </authorList>
    </citation>
    <scope>NUCLEOTIDE SEQUENCE</scope>
</reference>
<evidence type="ECO:0000256" key="9">
    <source>
        <dbReference type="ARBA" id="ARBA00033102"/>
    </source>
</evidence>
<gene>
    <name evidence="14" type="ORF">UFOPK1740_00042</name>
</gene>
<dbReference type="InterPro" id="IPR037128">
    <property type="entry name" value="Quinolinate_PRibosylTase_N_sf"/>
</dbReference>
<dbReference type="SUPFAM" id="SSF54675">
    <property type="entry name" value="Nicotinate/Quinolinate PRTase N-terminal domain-like"/>
    <property type="match status" value="1"/>
</dbReference>
<dbReference type="InterPro" id="IPR002638">
    <property type="entry name" value="Quinolinate_PRibosylTrfase_C"/>
</dbReference>
<evidence type="ECO:0000256" key="6">
    <source>
        <dbReference type="ARBA" id="ARBA00022642"/>
    </source>
</evidence>
<dbReference type="Gene3D" id="3.20.20.70">
    <property type="entry name" value="Aldolase class I"/>
    <property type="match status" value="1"/>
</dbReference>
<dbReference type="InterPro" id="IPR022412">
    <property type="entry name" value="Quinolinate_PRibosylTrfase_N"/>
</dbReference>
<comment type="pathway">
    <text evidence="2">Cofactor biosynthesis; NAD(+) biosynthesis; nicotinate D-ribonucleotide from quinolinate: step 1/1.</text>
</comment>
<evidence type="ECO:0000256" key="11">
    <source>
        <dbReference type="ARBA" id="ARBA00069173"/>
    </source>
</evidence>
<dbReference type="SUPFAM" id="SSF51690">
    <property type="entry name" value="Nicotinate/Quinolinate PRTase C-terminal domain-like"/>
    <property type="match status" value="1"/>
</dbReference>
<dbReference type="InterPro" id="IPR004393">
    <property type="entry name" value="NadC"/>
</dbReference>
<protein>
    <recommendedName>
        <fullName evidence="11">Probable nicotinate-nucleotide pyrophosphorylase [carboxylating]</fullName>
        <ecNumber evidence="5">2.4.2.19</ecNumber>
    </recommendedName>
    <alternativeName>
        <fullName evidence="9">Quinolinate phosphoribosyltransferase [decarboxylating]</fullName>
    </alternativeName>
</protein>
<comment type="function">
    <text evidence="1">Involved in the catabolism of quinolinic acid (QA).</text>
</comment>
<evidence type="ECO:0000256" key="2">
    <source>
        <dbReference type="ARBA" id="ARBA00004893"/>
    </source>
</evidence>
<dbReference type="EC" id="2.4.2.19" evidence="5"/>
<dbReference type="InterPro" id="IPR013785">
    <property type="entry name" value="Aldolase_TIM"/>
</dbReference>
<evidence type="ECO:0000259" key="13">
    <source>
        <dbReference type="Pfam" id="PF02749"/>
    </source>
</evidence>
<feature type="domain" description="Quinolinate phosphoribosyl transferase N-terminal" evidence="13">
    <location>
        <begin position="38"/>
        <end position="124"/>
    </location>
</feature>
<dbReference type="GO" id="GO:0009435">
    <property type="term" value="P:NAD+ biosynthetic process"/>
    <property type="evidence" value="ECO:0007669"/>
    <property type="project" value="UniProtKB-UniPathway"/>
</dbReference>
<dbReference type="PIRSF" id="PIRSF006250">
    <property type="entry name" value="NadC_ModD"/>
    <property type="match status" value="1"/>
</dbReference>
<evidence type="ECO:0000256" key="5">
    <source>
        <dbReference type="ARBA" id="ARBA00011944"/>
    </source>
</evidence>
<evidence type="ECO:0000313" key="14">
    <source>
        <dbReference type="EMBL" id="CAB4568527.1"/>
    </source>
</evidence>
<dbReference type="NCBIfam" id="TIGR00078">
    <property type="entry name" value="nadC"/>
    <property type="match status" value="1"/>
</dbReference>
<name>A0A6J6DWX7_9ZZZZ</name>
<dbReference type="AlphaFoldDB" id="A0A6J6DWX7"/>
<dbReference type="Gene3D" id="3.90.1170.20">
    <property type="entry name" value="Quinolinate phosphoribosyl transferase, N-terminal domain"/>
    <property type="match status" value="1"/>
</dbReference>
<dbReference type="GO" id="GO:0034213">
    <property type="term" value="P:quinolinate catabolic process"/>
    <property type="evidence" value="ECO:0007669"/>
    <property type="project" value="TreeGrafter"/>
</dbReference>
<organism evidence="14">
    <name type="scientific">freshwater metagenome</name>
    <dbReference type="NCBI Taxonomy" id="449393"/>
    <lineage>
        <taxon>unclassified sequences</taxon>
        <taxon>metagenomes</taxon>
        <taxon>ecological metagenomes</taxon>
    </lineage>
</organism>
<keyword evidence="8" id="KW-0808">Transferase</keyword>
<proteinExistence type="inferred from homology"/>
<dbReference type="GO" id="GO:0004514">
    <property type="term" value="F:nicotinate-nucleotide diphosphorylase (carboxylating) activity"/>
    <property type="evidence" value="ECO:0007669"/>
    <property type="project" value="UniProtKB-EC"/>
</dbReference>
<dbReference type="UniPathway" id="UPA00253">
    <property type="reaction ID" value="UER00331"/>
</dbReference>
<evidence type="ECO:0000256" key="1">
    <source>
        <dbReference type="ARBA" id="ARBA00003237"/>
    </source>
</evidence>
<dbReference type="GO" id="GO:0005737">
    <property type="term" value="C:cytoplasm"/>
    <property type="evidence" value="ECO:0007669"/>
    <property type="project" value="TreeGrafter"/>
</dbReference>
<dbReference type="EMBL" id="CAEZTU010000001">
    <property type="protein sequence ID" value="CAB4568527.1"/>
    <property type="molecule type" value="Genomic_DNA"/>
</dbReference>
<evidence type="ECO:0000256" key="8">
    <source>
        <dbReference type="ARBA" id="ARBA00022679"/>
    </source>
</evidence>
<comment type="catalytic activity">
    <reaction evidence="10">
        <text>nicotinate beta-D-ribonucleotide + CO2 + diphosphate = quinolinate + 5-phospho-alpha-D-ribose 1-diphosphate + 2 H(+)</text>
        <dbReference type="Rhea" id="RHEA:12733"/>
        <dbReference type="ChEBI" id="CHEBI:15378"/>
        <dbReference type="ChEBI" id="CHEBI:16526"/>
        <dbReference type="ChEBI" id="CHEBI:29959"/>
        <dbReference type="ChEBI" id="CHEBI:33019"/>
        <dbReference type="ChEBI" id="CHEBI:57502"/>
        <dbReference type="ChEBI" id="CHEBI:58017"/>
        <dbReference type="EC" id="2.4.2.19"/>
    </reaction>
</comment>
<dbReference type="PANTHER" id="PTHR32179">
    <property type="entry name" value="NICOTINATE-NUCLEOTIDE PYROPHOSPHORYLASE [CARBOXYLATING]"/>
    <property type="match status" value="1"/>
</dbReference>
<evidence type="ECO:0000256" key="10">
    <source>
        <dbReference type="ARBA" id="ARBA00047445"/>
    </source>
</evidence>
<accession>A0A6J6DWX7</accession>
<dbReference type="CDD" id="cd01572">
    <property type="entry name" value="QPRTase"/>
    <property type="match status" value="1"/>
</dbReference>
<dbReference type="PANTHER" id="PTHR32179:SF3">
    <property type="entry name" value="NICOTINATE-NUCLEOTIDE PYROPHOSPHORYLASE [CARBOXYLATING]"/>
    <property type="match status" value="1"/>
</dbReference>
<comment type="subunit">
    <text evidence="4">Hexamer formed by 3 homodimers.</text>
</comment>
<keyword evidence="6" id="KW-0662">Pyridine nucleotide biosynthesis</keyword>
<evidence type="ECO:0000256" key="4">
    <source>
        <dbReference type="ARBA" id="ARBA00011218"/>
    </source>
</evidence>
<dbReference type="InterPro" id="IPR027277">
    <property type="entry name" value="NadC/ModD"/>
</dbReference>
<dbReference type="InterPro" id="IPR036068">
    <property type="entry name" value="Nicotinate_pribotase-like_C"/>
</dbReference>
<evidence type="ECO:0000256" key="7">
    <source>
        <dbReference type="ARBA" id="ARBA00022676"/>
    </source>
</evidence>
<dbReference type="Pfam" id="PF02749">
    <property type="entry name" value="QRPTase_N"/>
    <property type="match status" value="1"/>
</dbReference>
<comment type="similarity">
    <text evidence="3">Belongs to the NadC/ModD family.</text>
</comment>
<dbReference type="FunFam" id="3.20.20.70:FF:000030">
    <property type="entry name" value="Nicotinate-nucleotide pyrophosphorylase, carboxylating"/>
    <property type="match status" value="1"/>
</dbReference>